<dbReference type="PANTHER" id="PTHR10127">
    <property type="entry name" value="DISCOIDIN, CUB, EGF, LAMININ , AND ZINC METALLOPROTEASE DOMAIN CONTAINING"/>
    <property type="match status" value="1"/>
</dbReference>
<keyword evidence="20" id="KW-1185">Reference proteome</keyword>
<dbReference type="WBParaSite" id="NBR_0001201301-mRNA-1">
    <property type="protein sequence ID" value="NBR_0001201301-mRNA-1"/>
    <property type="gene ID" value="NBR_0001201301"/>
</dbReference>
<sequence length="455" mass="50097">MRLILILALIALTVSAGGFGSKLKDIFGGDALKEKLSHLKDVTKEKLKKALEGTELLKIGEKLKSLASKVKAKLTLSPEKKAALKKRLEKLVNLEKTQVKKEGDSITEINSKTNMGDMLFQHDLILTEDQMKEIERSLNSTRGKRQAWLQATKEWEANTCVRFKPVTSGPRVELISAVGCYSNIGSTGQIQHISLGDGCDAIGIATHEIGHTLGILHTMCRADRDQHVTVNVDNIAEGFEFDFLVQPGHELVNYGLPYEYGSIMHYGEMAGKKDPMKPVLVPKEENHRETMGSQILSFYDFKLINMHYFCDQKCQSSPITCKMGGYPNPNDCSKCLCPSGYGGKYCDERTLQATAEQKTLEKRIGIMEQDDYDTCVYWITAPEGQKIEITIADVPFGISQDGCIYSVGGAPVVGVPLSANCKDEIGGCPSKKLIGYCNKDETTVKSTCAKTCGKC</sequence>
<evidence type="ECO:0000256" key="12">
    <source>
        <dbReference type="ARBA" id="ARBA00023180"/>
    </source>
</evidence>
<dbReference type="EMBL" id="UYSL01020654">
    <property type="protein sequence ID" value="VDL75603.1"/>
    <property type="molecule type" value="Genomic_DNA"/>
</dbReference>
<dbReference type="PROSITE" id="PS51864">
    <property type="entry name" value="ASTACIN"/>
    <property type="match status" value="1"/>
</dbReference>
<name>A0A0N4Y791_NIPBR</name>
<gene>
    <name evidence="19" type="ORF">NBR_LOCUS12014</name>
</gene>
<keyword evidence="10" id="KW-0865">Zymogen</keyword>
<evidence type="ECO:0000256" key="10">
    <source>
        <dbReference type="ARBA" id="ARBA00023145"/>
    </source>
</evidence>
<feature type="binding site" evidence="15">
    <location>
        <position position="211"/>
    </location>
    <ligand>
        <name>Zn(2+)</name>
        <dbReference type="ChEBI" id="CHEBI:29105"/>
        <note>catalytic</note>
    </ligand>
</feature>
<dbReference type="CDD" id="cd04280">
    <property type="entry name" value="ZnMc_astacin_like"/>
    <property type="match status" value="1"/>
</dbReference>
<dbReference type="Gene3D" id="3.40.390.10">
    <property type="entry name" value="Collagenase (Catalytic Domain)"/>
    <property type="match status" value="1"/>
</dbReference>
<dbReference type="InterPro" id="IPR006026">
    <property type="entry name" value="Peptidase_Metallo"/>
</dbReference>
<feature type="domain" description="ShKT" evidence="17">
    <location>
        <begin position="421"/>
        <end position="455"/>
    </location>
</feature>
<dbReference type="InterPro" id="IPR024079">
    <property type="entry name" value="MetalloPept_cat_dom_sf"/>
</dbReference>
<evidence type="ECO:0000256" key="15">
    <source>
        <dbReference type="PROSITE-ProRule" id="PRU01211"/>
    </source>
</evidence>
<comment type="function">
    <text evidence="1">Metalloprotease.</text>
</comment>
<dbReference type="InterPro" id="IPR001506">
    <property type="entry name" value="Peptidase_M12A"/>
</dbReference>
<keyword evidence="4 15" id="KW-0645">Protease</keyword>
<keyword evidence="6 13" id="KW-0732">Signal</keyword>
<dbReference type="InterPro" id="IPR003582">
    <property type="entry name" value="ShKT_dom"/>
</dbReference>
<dbReference type="Pfam" id="PF01400">
    <property type="entry name" value="Astacin"/>
    <property type="match status" value="1"/>
</dbReference>
<evidence type="ECO:0000256" key="6">
    <source>
        <dbReference type="ARBA" id="ARBA00022729"/>
    </source>
</evidence>
<feature type="binding site" evidence="15">
    <location>
        <position position="207"/>
    </location>
    <ligand>
        <name>Zn(2+)</name>
        <dbReference type="ChEBI" id="CHEBI:29105"/>
        <note>catalytic</note>
    </ligand>
</feature>
<dbReference type="Proteomes" id="UP000271162">
    <property type="component" value="Unassembled WGS sequence"/>
</dbReference>
<feature type="chain" id="PRO_5043073259" description="Zinc metalloproteinase" evidence="13 16">
    <location>
        <begin position="17"/>
        <end position="455"/>
    </location>
</feature>
<evidence type="ECO:0000256" key="16">
    <source>
        <dbReference type="RuleBase" id="RU361183"/>
    </source>
</evidence>
<dbReference type="SUPFAM" id="SSF55486">
    <property type="entry name" value="Metalloproteases ('zincins'), catalytic domain"/>
    <property type="match status" value="1"/>
</dbReference>
<dbReference type="PANTHER" id="PTHR10127:SF780">
    <property type="entry name" value="METALLOENDOPEPTIDASE"/>
    <property type="match status" value="1"/>
</dbReference>
<evidence type="ECO:0000256" key="4">
    <source>
        <dbReference type="ARBA" id="ARBA00022670"/>
    </source>
</evidence>
<evidence type="ECO:0000256" key="7">
    <source>
        <dbReference type="ARBA" id="ARBA00022801"/>
    </source>
</evidence>
<evidence type="ECO:0000256" key="8">
    <source>
        <dbReference type="ARBA" id="ARBA00022833"/>
    </source>
</evidence>
<dbReference type="GO" id="GO:0004222">
    <property type="term" value="F:metalloendopeptidase activity"/>
    <property type="evidence" value="ECO:0007669"/>
    <property type="project" value="UniProtKB-UniRule"/>
</dbReference>
<evidence type="ECO:0000256" key="9">
    <source>
        <dbReference type="ARBA" id="ARBA00023049"/>
    </source>
</evidence>
<keyword evidence="5 15" id="KW-0479">Metal-binding</keyword>
<evidence type="ECO:0000313" key="21">
    <source>
        <dbReference type="WBParaSite" id="NBR_0001201301-mRNA-1"/>
    </source>
</evidence>
<feature type="domain" description="Peptidase M12A" evidence="18">
    <location>
        <begin position="104"/>
        <end position="311"/>
    </location>
</feature>
<dbReference type="InterPro" id="IPR034035">
    <property type="entry name" value="Astacin-like_dom"/>
</dbReference>
<evidence type="ECO:0000256" key="1">
    <source>
        <dbReference type="ARBA" id="ARBA00002657"/>
    </source>
</evidence>
<feature type="active site" evidence="15">
    <location>
        <position position="208"/>
    </location>
</feature>
<feature type="binding site" evidence="15">
    <location>
        <position position="217"/>
    </location>
    <ligand>
        <name>Zn(2+)</name>
        <dbReference type="ChEBI" id="CHEBI:29105"/>
        <note>catalytic</note>
    </ligand>
</feature>
<dbReference type="GO" id="GO:0006508">
    <property type="term" value="P:proteolysis"/>
    <property type="evidence" value="ECO:0007669"/>
    <property type="project" value="UniProtKB-KW"/>
</dbReference>
<keyword evidence="3 13" id="KW-0964">Secreted</keyword>
<dbReference type="GO" id="GO:0008270">
    <property type="term" value="F:zinc ion binding"/>
    <property type="evidence" value="ECO:0007669"/>
    <property type="project" value="UniProtKB-UniRule"/>
</dbReference>
<reference evidence="19 20" key="2">
    <citation type="submission" date="2018-11" db="EMBL/GenBank/DDBJ databases">
        <authorList>
            <consortium name="Pathogen Informatics"/>
        </authorList>
    </citation>
    <scope>NUCLEOTIDE SEQUENCE [LARGE SCALE GENOMIC DNA]</scope>
</reference>
<feature type="disulfide bond" evidence="14">
    <location>
        <begin position="421"/>
        <end position="455"/>
    </location>
</feature>
<feature type="signal peptide" evidence="13 16">
    <location>
        <begin position="1"/>
        <end position="16"/>
    </location>
</feature>
<evidence type="ECO:0000256" key="5">
    <source>
        <dbReference type="ARBA" id="ARBA00022723"/>
    </source>
</evidence>
<evidence type="ECO:0000256" key="3">
    <source>
        <dbReference type="ARBA" id="ARBA00022525"/>
    </source>
</evidence>
<evidence type="ECO:0000313" key="19">
    <source>
        <dbReference type="EMBL" id="VDL75603.1"/>
    </source>
</evidence>
<dbReference type="InterPro" id="IPR017050">
    <property type="entry name" value="Metallopeptidase_nem"/>
</dbReference>
<organism evidence="21">
    <name type="scientific">Nippostrongylus brasiliensis</name>
    <name type="common">Rat hookworm</name>
    <dbReference type="NCBI Taxonomy" id="27835"/>
    <lineage>
        <taxon>Eukaryota</taxon>
        <taxon>Metazoa</taxon>
        <taxon>Ecdysozoa</taxon>
        <taxon>Nematoda</taxon>
        <taxon>Chromadorea</taxon>
        <taxon>Rhabditida</taxon>
        <taxon>Rhabditina</taxon>
        <taxon>Rhabditomorpha</taxon>
        <taxon>Strongyloidea</taxon>
        <taxon>Heligmosomidae</taxon>
        <taxon>Nippostrongylus</taxon>
    </lineage>
</organism>
<evidence type="ECO:0000256" key="14">
    <source>
        <dbReference type="PROSITE-ProRule" id="PRU01005"/>
    </source>
</evidence>
<evidence type="ECO:0000259" key="17">
    <source>
        <dbReference type="PROSITE" id="PS51670"/>
    </source>
</evidence>
<evidence type="ECO:0000256" key="11">
    <source>
        <dbReference type="ARBA" id="ARBA00023157"/>
    </source>
</evidence>
<dbReference type="GO" id="GO:0005576">
    <property type="term" value="C:extracellular region"/>
    <property type="evidence" value="ECO:0007669"/>
    <property type="project" value="UniProtKB-SubCell"/>
</dbReference>
<dbReference type="PROSITE" id="PS51670">
    <property type="entry name" value="SHKT"/>
    <property type="match status" value="1"/>
</dbReference>
<dbReference type="SMART" id="SM00235">
    <property type="entry name" value="ZnMc"/>
    <property type="match status" value="1"/>
</dbReference>
<comment type="cofactor">
    <cofactor evidence="15 16">
        <name>Zn(2+)</name>
        <dbReference type="ChEBI" id="CHEBI:29105"/>
    </cofactor>
    <text evidence="15 16">Binds 1 zinc ion per subunit.</text>
</comment>
<dbReference type="AlphaFoldDB" id="A0A0N4Y791"/>
<comment type="subcellular location">
    <subcellularLocation>
        <location evidence="2 13">Secreted</location>
    </subcellularLocation>
</comment>
<dbReference type="GO" id="GO:0018996">
    <property type="term" value="P:molting cycle, collagen and cuticulin-based cuticle"/>
    <property type="evidence" value="ECO:0007669"/>
    <property type="project" value="InterPro"/>
</dbReference>
<keyword evidence="7 15" id="KW-0378">Hydrolase</keyword>
<evidence type="ECO:0000313" key="20">
    <source>
        <dbReference type="Proteomes" id="UP000271162"/>
    </source>
</evidence>
<keyword evidence="8 15" id="KW-0862">Zinc</keyword>
<evidence type="ECO:0000259" key="18">
    <source>
        <dbReference type="PROSITE" id="PS51864"/>
    </source>
</evidence>
<comment type="caution">
    <text evidence="14">Lacks conserved residue(s) required for the propagation of feature annotation.</text>
</comment>
<protein>
    <recommendedName>
        <fullName evidence="13">Zinc metalloproteinase</fullName>
    </recommendedName>
</protein>
<keyword evidence="12" id="KW-0325">Glycoprotein</keyword>
<proteinExistence type="predicted"/>
<dbReference type="PIRSF" id="PIRSF036365">
    <property type="entry name" value="Astacin_nematoda"/>
    <property type="match status" value="1"/>
</dbReference>
<keyword evidence="9 15" id="KW-0482">Metalloprotease</keyword>
<evidence type="ECO:0000256" key="2">
    <source>
        <dbReference type="ARBA" id="ARBA00004613"/>
    </source>
</evidence>
<evidence type="ECO:0000256" key="13">
    <source>
        <dbReference type="PIRNR" id="PIRNR036365"/>
    </source>
</evidence>
<reference evidence="21" key="1">
    <citation type="submission" date="2017-02" db="UniProtKB">
        <authorList>
            <consortium name="WormBaseParasite"/>
        </authorList>
    </citation>
    <scope>IDENTIFICATION</scope>
</reference>
<accession>A0A0N4Y791</accession>
<dbReference type="PRINTS" id="PR00480">
    <property type="entry name" value="ASTACIN"/>
</dbReference>
<dbReference type="Pfam" id="PF01549">
    <property type="entry name" value="ShK"/>
    <property type="match status" value="1"/>
</dbReference>
<keyword evidence="11 14" id="KW-1015">Disulfide bond</keyword>